<dbReference type="EMBL" id="JACHMF010000001">
    <property type="protein sequence ID" value="MBB4696237.1"/>
    <property type="molecule type" value="Genomic_DNA"/>
</dbReference>
<feature type="region of interest" description="Disordered" evidence="1">
    <location>
        <begin position="1"/>
        <end position="25"/>
    </location>
</feature>
<accession>A0A7W7CX20</accession>
<dbReference type="SUPFAM" id="SSF52091">
    <property type="entry name" value="SpoIIaa-like"/>
    <property type="match status" value="1"/>
</dbReference>
<feature type="domain" description="STAS" evidence="2">
    <location>
        <begin position="42"/>
        <end position="125"/>
    </location>
</feature>
<sequence length="177" mass="18136">MRAVGRERRSRGAATDSTGEVSDRDRADPWAGLRIAGAGTSGRAVLHAYGEFDRDNRELILAAAREAVAAGHRRIDLDLTAVTFIDAATVATLLTCRDLIAAAGGGIRIVNAGGIVAHVLTILDVKAALIRPAAAARAETTPATGRVLADPPPVPDSGGVPMAADGALPARCRAGRC</sequence>
<evidence type="ECO:0000313" key="4">
    <source>
        <dbReference type="Proteomes" id="UP000542742"/>
    </source>
</evidence>
<dbReference type="InterPro" id="IPR058548">
    <property type="entry name" value="MlaB-like_STAS"/>
</dbReference>
<evidence type="ECO:0000259" key="2">
    <source>
        <dbReference type="PROSITE" id="PS50801"/>
    </source>
</evidence>
<gene>
    <name evidence="3" type="ORF">BKA14_006385</name>
</gene>
<dbReference type="CDD" id="cd07043">
    <property type="entry name" value="STAS_anti-anti-sigma_factors"/>
    <property type="match status" value="1"/>
</dbReference>
<dbReference type="Proteomes" id="UP000542742">
    <property type="component" value="Unassembled WGS sequence"/>
</dbReference>
<dbReference type="Gene3D" id="3.30.750.24">
    <property type="entry name" value="STAS domain"/>
    <property type="match status" value="1"/>
</dbReference>
<dbReference type="Pfam" id="PF13466">
    <property type="entry name" value="STAS_2"/>
    <property type="match status" value="1"/>
</dbReference>
<dbReference type="InterPro" id="IPR002645">
    <property type="entry name" value="STAS_dom"/>
</dbReference>
<dbReference type="InterPro" id="IPR036513">
    <property type="entry name" value="STAS_dom_sf"/>
</dbReference>
<comment type="caution">
    <text evidence="3">The sequence shown here is derived from an EMBL/GenBank/DDBJ whole genome shotgun (WGS) entry which is preliminary data.</text>
</comment>
<reference evidence="3 4" key="1">
    <citation type="submission" date="2020-08" db="EMBL/GenBank/DDBJ databases">
        <title>Sequencing the genomes of 1000 actinobacteria strains.</title>
        <authorList>
            <person name="Klenk H.-P."/>
        </authorList>
    </citation>
    <scope>NUCLEOTIDE SEQUENCE [LARGE SCALE GENOMIC DNA]</scope>
    <source>
        <strain evidence="3 4">DSM 45518</strain>
    </source>
</reference>
<dbReference type="RefSeq" id="WP_184954474.1">
    <property type="nucleotide sequence ID" value="NZ_BOMC01000059.1"/>
</dbReference>
<dbReference type="AlphaFoldDB" id="A0A7W7CX20"/>
<evidence type="ECO:0000256" key="1">
    <source>
        <dbReference type="SAM" id="MobiDB-lite"/>
    </source>
</evidence>
<dbReference type="PROSITE" id="PS50801">
    <property type="entry name" value="STAS"/>
    <property type="match status" value="1"/>
</dbReference>
<organism evidence="3 4">
    <name type="scientific">Paractinoplanes abujensis</name>
    <dbReference type="NCBI Taxonomy" id="882441"/>
    <lineage>
        <taxon>Bacteria</taxon>
        <taxon>Bacillati</taxon>
        <taxon>Actinomycetota</taxon>
        <taxon>Actinomycetes</taxon>
        <taxon>Micromonosporales</taxon>
        <taxon>Micromonosporaceae</taxon>
        <taxon>Paractinoplanes</taxon>
    </lineage>
</organism>
<proteinExistence type="predicted"/>
<name>A0A7W7CX20_9ACTN</name>
<evidence type="ECO:0000313" key="3">
    <source>
        <dbReference type="EMBL" id="MBB4696237.1"/>
    </source>
</evidence>
<keyword evidence="4" id="KW-1185">Reference proteome</keyword>
<protein>
    <submittedName>
        <fullName evidence="3">Anti-anti-sigma factor</fullName>
    </submittedName>
</protein>